<dbReference type="Pfam" id="PF10589">
    <property type="entry name" value="NADH_4Fe-4S"/>
    <property type="match status" value="1"/>
</dbReference>
<dbReference type="Proteomes" id="UP000778578">
    <property type="component" value="Unassembled WGS sequence"/>
</dbReference>
<evidence type="ECO:0000313" key="10">
    <source>
        <dbReference type="Proteomes" id="UP000778578"/>
    </source>
</evidence>
<evidence type="ECO:0000256" key="5">
    <source>
        <dbReference type="ARBA" id="ARBA00023014"/>
    </source>
</evidence>
<dbReference type="Pfam" id="PF10531">
    <property type="entry name" value="SLBB"/>
    <property type="match status" value="1"/>
</dbReference>
<dbReference type="InterPro" id="IPR011538">
    <property type="entry name" value="Nuo51_FMN-bd"/>
</dbReference>
<dbReference type="Gene3D" id="3.40.50.11540">
    <property type="entry name" value="NADH-ubiquinone oxidoreductase 51kDa subunit"/>
    <property type="match status" value="1"/>
</dbReference>
<dbReference type="EMBL" id="JAINZZ010000001">
    <property type="protein sequence ID" value="MBY8876235.1"/>
    <property type="molecule type" value="Genomic_DNA"/>
</dbReference>
<dbReference type="InterPro" id="IPR019575">
    <property type="entry name" value="Nuop51_4Fe4S-bd"/>
</dbReference>
<dbReference type="Pfam" id="PF01512">
    <property type="entry name" value="Complex1_51K"/>
    <property type="match status" value="1"/>
</dbReference>
<accession>A0ABS7PZB3</accession>
<keyword evidence="5" id="KW-0411">Iron-sulfur</keyword>
<evidence type="ECO:0000256" key="3">
    <source>
        <dbReference type="ARBA" id="ARBA00022723"/>
    </source>
</evidence>
<evidence type="ECO:0000259" key="8">
    <source>
        <dbReference type="Pfam" id="PF10589"/>
    </source>
</evidence>
<evidence type="ECO:0000313" key="9">
    <source>
        <dbReference type="EMBL" id="MBY8876235.1"/>
    </source>
</evidence>
<keyword evidence="3" id="KW-0479">Metal-binding</keyword>
<evidence type="ECO:0000259" key="7">
    <source>
        <dbReference type="Pfam" id="PF10531"/>
    </source>
</evidence>
<sequence>MPITGQDMPVPYGVRLLSGWFATGGPTGLDEHLARFGAAPTGRAPATLADDVEAAGLTGRGGGAFPTGRKLRTVAAQRGPAVVVANGMESEPASRKDETLLALAPHLVLDGAVLAAAATGASTVHLCLPRTRSDQAALLGQAVADRNRVRLDEAGIRVHTLPHHFVSSEETSLVSWLNGGGARPRPTPPRPFEKGVGKRPTFIANVETLAHMALIARYGPDWFRELGGADAPGTTLVTLSGAVRNPGVYEMPMGTSARQALTVAGGPSSRLGAVLAGGFFGSWLPVPLDPAARPRGAGVLVALPEDACGLAETAAVLAYLGGQSAGQCGPCTFGVPSVAEDFAELAWGRPGAELLERLHRRLGLLPGRGACRHPDGAARLATSALQVFGDDVLRHLQYGPCPHAAEPLRLPVPADGPAAEEGWR</sequence>
<protein>
    <submittedName>
        <fullName evidence="9">SLBB domain-containing protein</fullName>
    </submittedName>
</protein>
<comment type="similarity">
    <text evidence="1">Belongs to the complex I 51 kDa subunit family.</text>
</comment>
<dbReference type="PANTHER" id="PTHR43578:SF3">
    <property type="entry name" value="NADH-QUINONE OXIDOREDUCTASE SUBUNIT F"/>
    <property type="match status" value="1"/>
</dbReference>
<evidence type="ECO:0000256" key="4">
    <source>
        <dbReference type="ARBA" id="ARBA00023004"/>
    </source>
</evidence>
<feature type="domain" description="Soluble ligand binding" evidence="7">
    <location>
        <begin position="237"/>
        <end position="270"/>
    </location>
</feature>
<evidence type="ECO:0000256" key="2">
    <source>
        <dbReference type="ARBA" id="ARBA00022485"/>
    </source>
</evidence>
<keyword evidence="10" id="KW-1185">Reference proteome</keyword>
<keyword evidence="2" id="KW-0004">4Fe-4S</keyword>
<keyword evidence="4" id="KW-0408">Iron</keyword>
<gene>
    <name evidence="9" type="ORF">K7862_01085</name>
</gene>
<name>A0ABS7PZB3_9ACTN</name>
<dbReference type="SUPFAM" id="SSF142019">
    <property type="entry name" value="Nqo1 FMN-binding domain-like"/>
    <property type="match status" value="1"/>
</dbReference>
<comment type="caution">
    <text evidence="9">The sequence shown here is derived from an EMBL/GenBank/DDBJ whole genome shotgun (WGS) entry which is preliminary data.</text>
</comment>
<reference evidence="9 10" key="1">
    <citation type="submission" date="2021-08" db="EMBL/GenBank/DDBJ databases">
        <title>WGS of actinomycetes from Thailand.</title>
        <authorList>
            <person name="Thawai C."/>
        </authorList>
    </citation>
    <scope>NUCLEOTIDE SEQUENCE [LARGE SCALE GENOMIC DNA]</scope>
    <source>
        <strain evidence="9 10">PLK6-54</strain>
    </source>
</reference>
<dbReference type="SUPFAM" id="SSF140490">
    <property type="entry name" value="Nqo1C-terminal domain-like"/>
    <property type="match status" value="1"/>
</dbReference>
<dbReference type="InterPro" id="IPR037225">
    <property type="entry name" value="Nuo51_FMN-bd_sf"/>
</dbReference>
<proteinExistence type="inferred from homology"/>
<dbReference type="InterPro" id="IPR019554">
    <property type="entry name" value="Soluble_ligand-bd"/>
</dbReference>
<dbReference type="InterPro" id="IPR037207">
    <property type="entry name" value="Nuop51_4Fe4S-bd_sf"/>
</dbReference>
<evidence type="ECO:0000256" key="1">
    <source>
        <dbReference type="ARBA" id="ARBA00007523"/>
    </source>
</evidence>
<feature type="domain" description="NADH-ubiquinone oxidoreductase 51kDa subunit FMN-binding" evidence="6">
    <location>
        <begin position="52"/>
        <end position="211"/>
    </location>
</feature>
<dbReference type="Gene3D" id="3.10.20.600">
    <property type="match status" value="1"/>
</dbReference>
<feature type="domain" description="NADH-ubiquinone oxidoreductase 51kDa subunit iron-sulphur binding" evidence="8">
    <location>
        <begin position="315"/>
        <end position="395"/>
    </location>
</feature>
<evidence type="ECO:0000259" key="6">
    <source>
        <dbReference type="Pfam" id="PF01512"/>
    </source>
</evidence>
<organism evidence="9 10">
    <name type="scientific">Actinacidiphila acidipaludis</name>
    <dbReference type="NCBI Taxonomy" id="2873382"/>
    <lineage>
        <taxon>Bacteria</taxon>
        <taxon>Bacillati</taxon>
        <taxon>Actinomycetota</taxon>
        <taxon>Actinomycetes</taxon>
        <taxon>Kitasatosporales</taxon>
        <taxon>Streptomycetaceae</taxon>
        <taxon>Actinacidiphila</taxon>
    </lineage>
</organism>
<dbReference type="SUPFAM" id="SSF142984">
    <property type="entry name" value="Nqo1 middle domain-like"/>
    <property type="match status" value="1"/>
</dbReference>
<dbReference type="PANTHER" id="PTHR43578">
    <property type="entry name" value="NADH-QUINONE OXIDOREDUCTASE SUBUNIT F"/>
    <property type="match status" value="1"/>
</dbReference>